<comment type="caution">
    <text evidence="1">The sequence shown here is derived from an EMBL/GenBank/DDBJ whole genome shotgun (WGS) entry which is preliminary data.</text>
</comment>
<reference evidence="1" key="1">
    <citation type="submission" date="2020-05" db="EMBL/GenBank/DDBJ databases">
        <title>Mycena genomes resolve the evolution of fungal bioluminescence.</title>
        <authorList>
            <person name="Tsai I.J."/>
        </authorList>
    </citation>
    <scope>NUCLEOTIDE SEQUENCE</scope>
    <source>
        <strain evidence="1">171206Taipei</strain>
    </source>
</reference>
<dbReference type="AlphaFoldDB" id="A0A8H6S319"/>
<dbReference type="Proteomes" id="UP000636479">
    <property type="component" value="Unassembled WGS sequence"/>
</dbReference>
<evidence type="ECO:0008006" key="3">
    <source>
        <dbReference type="Google" id="ProtNLM"/>
    </source>
</evidence>
<accession>A0A8H6S319</accession>
<proteinExistence type="predicted"/>
<evidence type="ECO:0000313" key="1">
    <source>
        <dbReference type="EMBL" id="KAF7291131.1"/>
    </source>
</evidence>
<dbReference type="RefSeq" id="XP_037214253.1">
    <property type="nucleotide sequence ID" value="XM_037369047.1"/>
</dbReference>
<sequence>MRASTSPIMALPPELLSTIFESFIGTFSPLSGKSSPFVLGMVCRYWHNVSVATPTIWSSFKLDFLSYAWLDGISPNTMTKHDSPRRLNLLSLWLQRSGKAPISFQFHGSESQMAVSRQLFQRLLLHSKRWRHVVLNVPHSFLDELKGDMSMLKYLNIDPHKLPSTNDQIHIIDNAPELTHVVLGDCFVLAAIHLPWKQLTHITGVCLYKREAFHLIQIATRLLRLELHVIDDSDDIRTTETEIKSNVRHLEIWLRKGNLAVSEVLSSLFLPSLEFLFVHQPHIKPQHLYALGAMIHRSDCPLREIRLDVEDHLHNLCQTTLLLSIPITFGRMDNQYISL</sequence>
<keyword evidence="2" id="KW-1185">Reference proteome</keyword>
<dbReference type="OrthoDB" id="3270987at2759"/>
<protein>
    <recommendedName>
        <fullName evidence="3">F-box domain-containing protein</fullName>
    </recommendedName>
</protein>
<evidence type="ECO:0000313" key="2">
    <source>
        <dbReference type="Proteomes" id="UP000636479"/>
    </source>
</evidence>
<gene>
    <name evidence="1" type="ORF">MIND_01256300</name>
</gene>
<dbReference type="GeneID" id="59351563"/>
<organism evidence="1 2">
    <name type="scientific">Mycena indigotica</name>
    <dbReference type="NCBI Taxonomy" id="2126181"/>
    <lineage>
        <taxon>Eukaryota</taxon>
        <taxon>Fungi</taxon>
        <taxon>Dikarya</taxon>
        <taxon>Basidiomycota</taxon>
        <taxon>Agaricomycotina</taxon>
        <taxon>Agaricomycetes</taxon>
        <taxon>Agaricomycetidae</taxon>
        <taxon>Agaricales</taxon>
        <taxon>Marasmiineae</taxon>
        <taxon>Mycenaceae</taxon>
        <taxon>Mycena</taxon>
    </lineage>
</organism>
<name>A0A8H6S319_9AGAR</name>
<dbReference type="EMBL" id="JACAZF010000013">
    <property type="protein sequence ID" value="KAF7291131.1"/>
    <property type="molecule type" value="Genomic_DNA"/>
</dbReference>